<dbReference type="PROSITE" id="PS51257">
    <property type="entry name" value="PROKAR_LIPOPROTEIN"/>
    <property type="match status" value="1"/>
</dbReference>
<reference evidence="3 4" key="1">
    <citation type="submission" date="2020-10" db="EMBL/GenBank/DDBJ databases">
        <title>complete genome sequencing of Lysobacter sp. H21R20.</title>
        <authorList>
            <person name="Bae J.-W."/>
            <person name="Lee S.-Y."/>
        </authorList>
    </citation>
    <scope>NUCLEOTIDE SEQUENCE [LARGE SCALE GENOMIC DNA]</scope>
    <source>
        <strain evidence="3 4">H21R20</strain>
    </source>
</reference>
<dbReference type="AlphaFoldDB" id="A0A7S6UGR1"/>
<feature type="chain" id="PRO_5033021666" description="Secreted protein" evidence="2">
    <location>
        <begin position="24"/>
        <end position="232"/>
    </location>
</feature>
<feature type="signal peptide" evidence="2">
    <location>
        <begin position="1"/>
        <end position="23"/>
    </location>
</feature>
<evidence type="ECO:0008006" key="5">
    <source>
        <dbReference type="Google" id="ProtNLM"/>
    </source>
</evidence>
<keyword evidence="2" id="KW-0732">Signal</keyword>
<evidence type="ECO:0000313" key="3">
    <source>
        <dbReference type="EMBL" id="QOW20005.1"/>
    </source>
</evidence>
<proteinExistence type="predicted"/>
<protein>
    <recommendedName>
        <fullName evidence="5">Secreted protein</fullName>
    </recommendedName>
</protein>
<dbReference type="RefSeq" id="WP_193986032.1">
    <property type="nucleotide sequence ID" value="NZ_CP063656.1"/>
</dbReference>
<dbReference type="KEGG" id="lcic:INQ41_02820"/>
<evidence type="ECO:0000256" key="1">
    <source>
        <dbReference type="SAM" id="MobiDB-lite"/>
    </source>
</evidence>
<dbReference type="Proteomes" id="UP000594059">
    <property type="component" value="Chromosome"/>
</dbReference>
<name>A0A7S6UGR1_9GAMM</name>
<accession>A0A7S6UGR1</accession>
<organism evidence="3 4">
    <name type="scientific">Novilysobacter ciconiae</name>
    <dbReference type="NCBI Taxonomy" id="2781022"/>
    <lineage>
        <taxon>Bacteria</taxon>
        <taxon>Pseudomonadati</taxon>
        <taxon>Pseudomonadota</taxon>
        <taxon>Gammaproteobacteria</taxon>
        <taxon>Lysobacterales</taxon>
        <taxon>Lysobacteraceae</taxon>
        <taxon>Novilysobacter</taxon>
    </lineage>
</organism>
<feature type="region of interest" description="Disordered" evidence="1">
    <location>
        <begin position="206"/>
        <end position="232"/>
    </location>
</feature>
<evidence type="ECO:0000313" key="4">
    <source>
        <dbReference type="Proteomes" id="UP000594059"/>
    </source>
</evidence>
<sequence length="232" mass="25278">MTISRILLPATFAAALAACSPSATDTTTTTTAADTPAAAPADPQQAFFDRITALCGKAFEGSVLTDRPVSDGPDPFRDQTLTMHVRDCSDREIRIPFNVGDNYSRTWVLTRTDEGLRLKHDHRLEDGSDDPVTMYGGETASSGSATRQEFPVDTFSQEMFTREGMDVSNTNVWAMEIDPGQRFVYELARTDQDRMFRVGFDLTRPIATPPAPWGAEEALDAGDVEEGGATAD</sequence>
<dbReference type="EMBL" id="CP063656">
    <property type="protein sequence ID" value="QOW20005.1"/>
    <property type="molecule type" value="Genomic_DNA"/>
</dbReference>
<keyword evidence="4" id="KW-1185">Reference proteome</keyword>
<evidence type="ECO:0000256" key="2">
    <source>
        <dbReference type="SAM" id="SignalP"/>
    </source>
</evidence>
<gene>
    <name evidence="3" type="ORF">INQ41_02820</name>
</gene>
<feature type="compositionally biased region" description="Acidic residues" evidence="1">
    <location>
        <begin position="217"/>
        <end position="226"/>
    </location>
</feature>